<evidence type="ECO:0000256" key="3">
    <source>
        <dbReference type="PROSITE-ProRule" id="PRU00023"/>
    </source>
</evidence>
<dbReference type="InterPro" id="IPR036770">
    <property type="entry name" value="Ankyrin_rpt-contain_sf"/>
</dbReference>
<evidence type="ECO:0000256" key="1">
    <source>
        <dbReference type="ARBA" id="ARBA00022737"/>
    </source>
</evidence>
<dbReference type="InterPro" id="IPR002110">
    <property type="entry name" value="Ankyrin_rpt"/>
</dbReference>
<dbReference type="Proteomes" id="UP000254866">
    <property type="component" value="Unassembled WGS sequence"/>
</dbReference>
<dbReference type="SMART" id="SM00248">
    <property type="entry name" value="ANK"/>
    <property type="match status" value="3"/>
</dbReference>
<dbReference type="PANTHER" id="PTHR24173">
    <property type="entry name" value="ANKYRIN REPEAT CONTAINING"/>
    <property type="match status" value="1"/>
</dbReference>
<feature type="repeat" description="ANK" evidence="3">
    <location>
        <begin position="129"/>
        <end position="161"/>
    </location>
</feature>
<evidence type="ECO:0000256" key="2">
    <source>
        <dbReference type="ARBA" id="ARBA00023043"/>
    </source>
</evidence>
<keyword evidence="2 3" id="KW-0040">ANK repeat</keyword>
<dbReference type="STRING" id="2656787.A0A370TWX8"/>
<dbReference type="PANTHER" id="PTHR24173:SF74">
    <property type="entry name" value="ANKYRIN REPEAT DOMAIN-CONTAINING PROTEIN 16"/>
    <property type="match status" value="1"/>
</dbReference>
<dbReference type="Gene3D" id="1.25.40.20">
    <property type="entry name" value="Ankyrin repeat-containing domain"/>
    <property type="match status" value="1"/>
</dbReference>
<comment type="caution">
    <text evidence="4">The sequence shown here is derived from an EMBL/GenBank/DDBJ whole genome shotgun (WGS) entry which is preliminary data.</text>
</comment>
<dbReference type="Pfam" id="PF12796">
    <property type="entry name" value="Ank_2"/>
    <property type="match status" value="2"/>
</dbReference>
<feature type="repeat" description="ANK" evidence="3">
    <location>
        <begin position="85"/>
        <end position="117"/>
    </location>
</feature>
<organism evidence="4 5">
    <name type="scientific">Venustampulla echinocandica</name>
    <dbReference type="NCBI Taxonomy" id="2656787"/>
    <lineage>
        <taxon>Eukaryota</taxon>
        <taxon>Fungi</taxon>
        <taxon>Dikarya</taxon>
        <taxon>Ascomycota</taxon>
        <taxon>Pezizomycotina</taxon>
        <taxon>Leotiomycetes</taxon>
        <taxon>Helotiales</taxon>
        <taxon>Pleuroascaceae</taxon>
        <taxon>Venustampulla</taxon>
    </lineage>
</organism>
<dbReference type="PROSITE" id="PS50297">
    <property type="entry name" value="ANK_REP_REGION"/>
    <property type="match status" value="2"/>
</dbReference>
<dbReference type="EMBL" id="NPIC01000001">
    <property type="protein sequence ID" value="RDL40036.1"/>
    <property type="molecule type" value="Genomic_DNA"/>
</dbReference>
<name>A0A370TWX8_9HELO</name>
<dbReference type="GeneID" id="43592864"/>
<keyword evidence="1" id="KW-0677">Repeat</keyword>
<reference evidence="4 5" key="1">
    <citation type="journal article" date="2018" name="IMA Fungus">
        <title>IMA Genome-F 9: Draft genome sequence of Annulohypoxylon stygium, Aspergillus mulundensis, Berkeleyomyces basicola (syn. Thielaviopsis basicola), Ceratocystis smalleyi, two Cercospora beticola strains, Coleophoma cylindrospora, Fusarium fracticaudum, Phialophora cf. hyalina, and Morchella septimelata.</title>
        <authorList>
            <person name="Wingfield B.D."/>
            <person name="Bills G.F."/>
            <person name="Dong Y."/>
            <person name="Huang W."/>
            <person name="Nel W.J."/>
            <person name="Swalarsk-Parry B.S."/>
            <person name="Vaghefi N."/>
            <person name="Wilken P.M."/>
            <person name="An Z."/>
            <person name="de Beer Z.W."/>
            <person name="De Vos L."/>
            <person name="Chen L."/>
            <person name="Duong T.A."/>
            <person name="Gao Y."/>
            <person name="Hammerbacher A."/>
            <person name="Kikkert J.R."/>
            <person name="Li Y."/>
            <person name="Li H."/>
            <person name="Li K."/>
            <person name="Li Q."/>
            <person name="Liu X."/>
            <person name="Ma X."/>
            <person name="Naidoo K."/>
            <person name="Pethybridge S.J."/>
            <person name="Sun J."/>
            <person name="Steenkamp E.T."/>
            <person name="van der Nest M.A."/>
            <person name="van Wyk S."/>
            <person name="Wingfield M.J."/>
            <person name="Xiong C."/>
            <person name="Yue Q."/>
            <person name="Zhang X."/>
        </authorList>
    </citation>
    <scope>NUCLEOTIDE SEQUENCE [LARGE SCALE GENOMIC DNA]</scope>
    <source>
        <strain evidence="4 5">BP 5553</strain>
    </source>
</reference>
<proteinExistence type="predicted"/>
<keyword evidence="5" id="KW-1185">Reference proteome</keyword>
<accession>A0A370TWX8</accession>
<sequence>MGAANPQKAVSAPLMAACATGDIPTLSALLSAQQVSQQDKTCGADPGRSFGSTRYFYTLLPLEFAAYSSSESNVRLLLKHGAILRGTGALQLAAGYGKPNMVRVLVEAGADVNGMVEATTPLNARFSPTEQTALHYAAERGYKRVVQYLLDNGTDSSKLDTKGNTAMERARAMGHDGIVSLINSHEIGCLGT</sequence>
<dbReference type="AlphaFoldDB" id="A0A370TWX8"/>
<dbReference type="OrthoDB" id="20872at2759"/>
<dbReference type="PROSITE" id="PS50088">
    <property type="entry name" value="ANK_REPEAT"/>
    <property type="match status" value="2"/>
</dbReference>
<evidence type="ECO:0000313" key="4">
    <source>
        <dbReference type="EMBL" id="RDL40036.1"/>
    </source>
</evidence>
<dbReference type="RefSeq" id="XP_031872692.1">
    <property type="nucleotide sequence ID" value="XM_032008638.1"/>
</dbReference>
<dbReference type="SUPFAM" id="SSF48403">
    <property type="entry name" value="Ankyrin repeat"/>
    <property type="match status" value="1"/>
</dbReference>
<protein>
    <submittedName>
        <fullName evidence="4">Uncharacterized protein</fullName>
    </submittedName>
</protein>
<evidence type="ECO:0000313" key="5">
    <source>
        <dbReference type="Proteomes" id="UP000254866"/>
    </source>
</evidence>
<gene>
    <name evidence="4" type="ORF">BP5553_00015</name>
</gene>